<name>A0A0D3ICQ5_EMIH1</name>
<dbReference type="EnsemblProtists" id="EOD09040">
    <property type="protein sequence ID" value="EOD09040"/>
    <property type="gene ID" value="EMIHUDRAFT_216856"/>
</dbReference>
<dbReference type="RefSeq" id="XP_005761469.1">
    <property type="nucleotide sequence ID" value="XM_005761412.1"/>
</dbReference>
<dbReference type="KEGG" id="ehx:EMIHUDRAFT_216856"/>
<dbReference type="Proteomes" id="UP000013827">
    <property type="component" value="Unassembled WGS sequence"/>
</dbReference>
<dbReference type="AlphaFoldDB" id="A0A0D3ICQ5"/>
<evidence type="ECO:0008006" key="3">
    <source>
        <dbReference type="Google" id="ProtNLM"/>
    </source>
</evidence>
<protein>
    <recommendedName>
        <fullName evidence="3">Nucleotide-diphospho-sugar transferase domain-containing protein</fullName>
    </recommendedName>
</protein>
<sequence>MPASPADSSSLELPSPSLAVATLWQPSHRFDCSLLLWCSSAVRVGALLSRTQHKPVIIVASGNRTTASGSRSGAISATHEDCDADYVLPNDETSGAVAEYIAANRDKIQRTEWVLRQTLLKLHVFALTHAELILFTDLDVDPYGDAGRPWVAAAKILQHWRPAAARFLQSRFAVVGTFDHEAPLNTGLLLVKPNRDLHADAMRRLRRQRPLADGVALRFDRLRGFDSVGTPREACRRPRLLEALAEGAGVGLGAVGKLLDQTALSRRQAWDYVGGTIDQGVFWRVVPFPSAIRDRRTKLEAPPPRHLFYLGEEQLGTWAGGAPWRLEHWWGSPKPWAPAEEQARDKRACMNRYLWRLEALPEAALRRSRCGARLLAHRERLINASEYRSEKHRSTGLYLGTHMTPFPLPALSSSSPDSNLSAAGRANKIKISLSLRRARSLPRVAAAAWQDSELGK</sequence>
<evidence type="ECO:0000313" key="1">
    <source>
        <dbReference type="EnsemblProtists" id="EOD09040"/>
    </source>
</evidence>
<dbReference type="GeneID" id="17255183"/>
<dbReference type="HOGENOM" id="CLU_600562_0_0_1"/>
<dbReference type="PaxDb" id="2903-EOD09040"/>
<proteinExistence type="predicted"/>
<dbReference type="InterPro" id="IPR029044">
    <property type="entry name" value="Nucleotide-diphossugar_trans"/>
</dbReference>
<accession>A0A0D3ICQ5</accession>
<keyword evidence="2" id="KW-1185">Reference proteome</keyword>
<organism evidence="1 2">
    <name type="scientific">Emiliania huxleyi (strain CCMP1516)</name>
    <dbReference type="NCBI Taxonomy" id="280463"/>
    <lineage>
        <taxon>Eukaryota</taxon>
        <taxon>Haptista</taxon>
        <taxon>Haptophyta</taxon>
        <taxon>Prymnesiophyceae</taxon>
        <taxon>Isochrysidales</taxon>
        <taxon>Noelaerhabdaceae</taxon>
        <taxon>Emiliania</taxon>
    </lineage>
</organism>
<evidence type="ECO:0000313" key="2">
    <source>
        <dbReference type="Proteomes" id="UP000013827"/>
    </source>
</evidence>
<dbReference type="Gene3D" id="3.90.550.10">
    <property type="entry name" value="Spore Coat Polysaccharide Biosynthesis Protein SpsA, Chain A"/>
    <property type="match status" value="1"/>
</dbReference>
<reference evidence="2" key="1">
    <citation type="journal article" date="2013" name="Nature">
        <title>Pan genome of the phytoplankton Emiliania underpins its global distribution.</title>
        <authorList>
            <person name="Read B.A."/>
            <person name="Kegel J."/>
            <person name="Klute M.J."/>
            <person name="Kuo A."/>
            <person name="Lefebvre S.C."/>
            <person name="Maumus F."/>
            <person name="Mayer C."/>
            <person name="Miller J."/>
            <person name="Monier A."/>
            <person name="Salamov A."/>
            <person name="Young J."/>
            <person name="Aguilar M."/>
            <person name="Claverie J.M."/>
            <person name="Frickenhaus S."/>
            <person name="Gonzalez K."/>
            <person name="Herman E.K."/>
            <person name="Lin Y.C."/>
            <person name="Napier J."/>
            <person name="Ogata H."/>
            <person name="Sarno A.F."/>
            <person name="Shmutz J."/>
            <person name="Schroeder D."/>
            <person name="de Vargas C."/>
            <person name="Verret F."/>
            <person name="von Dassow P."/>
            <person name="Valentin K."/>
            <person name="Van de Peer Y."/>
            <person name="Wheeler G."/>
            <person name="Dacks J.B."/>
            <person name="Delwiche C.F."/>
            <person name="Dyhrman S.T."/>
            <person name="Glockner G."/>
            <person name="John U."/>
            <person name="Richards T."/>
            <person name="Worden A.Z."/>
            <person name="Zhang X."/>
            <person name="Grigoriev I.V."/>
            <person name="Allen A.E."/>
            <person name="Bidle K."/>
            <person name="Borodovsky M."/>
            <person name="Bowler C."/>
            <person name="Brownlee C."/>
            <person name="Cock J.M."/>
            <person name="Elias M."/>
            <person name="Gladyshev V.N."/>
            <person name="Groth M."/>
            <person name="Guda C."/>
            <person name="Hadaegh A."/>
            <person name="Iglesias-Rodriguez M.D."/>
            <person name="Jenkins J."/>
            <person name="Jones B.M."/>
            <person name="Lawson T."/>
            <person name="Leese F."/>
            <person name="Lindquist E."/>
            <person name="Lobanov A."/>
            <person name="Lomsadze A."/>
            <person name="Malik S.B."/>
            <person name="Marsh M.E."/>
            <person name="Mackinder L."/>
            <person name="Mock T."/>
            <person name="Mueller-Roeber B."/>
            <person name="Pagarete A."/>
            <person name="Parker M."/>
            <person name="Probert I."/>
            <person name="Quesneville H."/>
            <person name="Raines C."/>
            <person name="Rensing S.A."/>
            <person name="Riano-Pachon D.M."/>
            <person name="Richier S."/>
            <person name="Rokitta S."/>
            <person name="Shiraiwa Y."/>
            <person name="Soanes D.M."/>
            <person name="van der Giezen M."/>
            <person name="Wahlund T.M."/>
            <person name="Williams B."/>
            <person name="Wilson W."/>
            <person name="Wolfe G."/>
            <person name="Wurch L.L."/>
        </authorList>
    </citation>
    <scope>NUCLEOTIDE SEQUENCE</scope>
</reference>
<reference evidence="1" key="2">
    <citation type="submission" date="2024-10" db="UniProtKB">
        <authorList>
            <consortium name="EnsemblProtists"/>
        </authorList>
    </citation>
    <scope>IDENTIFICATION</scope>
</reference>